<dbReference type="InterPro" id="IPR017850">
    <property type="entry name" value="Alkaline_phosphatase_core_sf"/>
</dbReference>
<evidence type="ECO:0000313" key="4">
    <source>
        <dbReference type="Proteomes" id="UP000009046"/>
    </source>
</evidence>
<reference evidence="2" key="2">
    <citation type="submission" date="2007-04" db="EMBL/GenBank/DDBJ databases">
        <title>The genome of the human body louse.</title>
        <authorList>
            <consortium name="The Human Body Louse Genome Consortium"/>
            <person name="Kirkness E."/>
            <person name="Walenz B."/>
            <person name="Hass B."/>
            <person name="Bruggner R."/>
            <person name="Strausberg R."/>
        </authorList>
    </citation>
    <scope>NUCLEOTIDE SEQUENCE</scope>
    <source>
        <strain evidence="2">USDA</strain>
    </source>
</reference>
<organism>
    <name type="scientific">Pediculus humanus subsp. corporis</name>
    <name type="common">Body louse</name>
    <dbReference type="NCBI Taxonomy" id="121224"/>
    <lineage>
        <taxon>Eukaryota</taxon>
        <taxon>Metazoa</taxon>
        <taxon>Ecdysozoa</taxon>
        <taxon>Arthropoda</taxon>
        <taxon>Hexapoda</taxon>
        <taxon>Insecta</taxon>
        <taxon>Pterygota</taxon>
        <taxon>Neoptera</taxon>
        <taxon>Paraneoptera</taxon>
        <taxon>Psocodea</taxon>
        <taxon>Troctomorpha</taxon>
        <taxon>Phthiraptera</taxon>
        <taxon>Anoplura</taxon>
        <taxon>Pediculidae</taxon>
        <taxon>Pediculus</taxon>
    </lineage>
</organism>
<dbReference type="InParanoid" id="E0VI07"/>
<keyword evidence="2" id="KW-0378">Hydrolase</keyword>
<dbReference type="KEGG" id="phu:Phum_PHUM219170"/>
<evidence type="ECO:0000313" key="2">
    <source>
        <dbReference type="EMBL" id="EEB13013.1"/>
    </source>
</evidence>
<protein>
    <submittedName>
        <fullName evidence="2">Ectonucleotide pyrophosphatase/phosphodiesterase, putative</fullName>
        <ecNumber evidence="2">3.1.4.1</ecNumber>
        <ecNumber evidence="2">3.6.1.9</ecNumber>
    </submittedName>
</protein>
<dbReference type="SUPFAM" id="SSF53649">
    <property type="entry name" value="Alkaline phosphatase-like"/>
    <property type="match status" value="1"/>
</dbReference>
<dbReference type="EC" id="3.6.1.9" evidence="2"/>
<dbReference type="EMBL" id="DS235179">
    <property type="protein sequence ID" value="EEB13013.1"/>
    <property type="molecule type" value="Genomic_DNA"/>
</dbReference>
<keyword evidence="1" id="KW-0472">Membrane</keyword>
<sequence length="436" mass="50899">MVQNLHIFFLIFFFSCFYTVDLLSQHPIILIVSYDGFRYDYLSKGVNPTLSKIKESGTYAEYLDNVFVTKTFPNHHSIATGVYPEFHGVLGNNLYDSLHKKELTYGYELWHYSNDILPIWIANEKKGGKRHSGIMMWPGNEFEYSGVKPTYFKAWNYNVTWEKRIDEVMEWILNPQKPANLIMLYIEEPDYHGHSFGIDSSKFIDELKLMDEITKYLLEKLKSNKLTEHVNVFFLSDHGMISSTKKDVIDLRNFVSSDYYDIYETSPGLHIYPKPGKANIVYNALKDAVKNGSNFQVFKTTEIPNHWHFKNNRRAPPIFALANPPHVFHDFYSYTKGIEKKWNFTANDNTPFGIHGYDNSHKEMKPYFIAIGPDIKKQYEIKPFKTLDLFSLWAFMSGFPEYAEKTNGSLNIVSKMLKNPQSSRYTSQSKSYLNIF</sequence>
<dbReference type="GO" id="GO:0047429">
    <property type="term" value="F:nucleoside triphosphate diphosphatase activity"/>
    <property type="evidence" value="ECO:0007669"/>
    <property type="project" value="UniProtKB-EC"/>
</dbReference>
<dbReference type="PANTHER" id="PTHR10151:SF120">
    <property type="entry name" value="BIS(5'-ADENOSYL)-TRIPHOSPHATASE"/>
    <property type="match status" value="1"/>
</dbReference>
<dbReference type="Gene3D" id="3.40.720.10">
    <property type="entry name" value="Alkaline Phosphatase, subunit A"/>
    <property type="match status" value="1"/>
</dbReference>
<feature type="transmembrane region" description="Helical" evidence="1">
    <location>
        <begin position="6"/>
        <end position="24"/>
    </location>
</feature>
<name>E0VI07_PEDHC</name>
<dbReference type="CDD" id="cd16018">
    <property type="entry name" value="Enpp"/>
    <property type="match status" value="1"/>
</dbReference>
<dbReference type="OMA" id="DVCIDHS"/>
<keyword evidence="1" id="KW-1133">Transmembrane helix</keyword>
<dbReference type="InterPro" id="IPR002591">
    <property type="entry name" value="Phosphodiest/P_Trfase"/>
</dbReference>
<dbReference type="GeneID" id="8237634"/>
<keyword evidence="4" id="KW-1185">Reference proteome</keyword>
<gene>
    <name evidence="3" type="primary">8237634</name>
    <name evidence="2" type="ORF">Phum_PHUM219170</name>
</gene>
<dbReference type="OrthoDB" id="415411at2759"/>
<dbReference type="Proteomes" id="UP000009046">
    <property type="component" value="Unassembled WGS sequence"/>
</dbReference>
<dbReference type="EMBL" id="AAZO01002529">
    <property type="status" value="NOT_ANNOTATED_CDS"/>
    <property type="molecule type" value="Genomic_DNA"/>
</dbReference>
<dbReference type="EC" id="3.1.4.1" evidence="2"/>
<dbReference type="VEuPathDB" id="VectorBase:PHUM219170"/>
<dbReference type="RefSeq" id="XP_002425751.1">
    <property type="nucleotide sequence ID" value="XM_002425706.1"/>
</dbReference>
<dbReference type="CTD" id="8237634"/>
<dbReference type="PANTHER" id="PTHR10151">
    <property type="entry name" value="ECTONUCLEOTIDE PYROPHOSPHATASE/PHOSPHODIESTERASE"/>
    <property type="match status" value="1"/>
</dbReference>
<reference evidence="3" key="3">
    <citation type="submission" date="2021-02" db="UniProtKB">
        <authorList>
            <consortium name="EnsemblMetazoa"/>
        </authorList>
    </citation>
    <scope>IDENTIFICATION</scope>
    <source>
        <strain evidence="3">USDA</strain>
    </source>
</reference>
<accession>E0VI07</accession>
<dbReference type="EnsemblMetazoa" id="PHUM219170-RA">
    <property type="protein sequence ID" value="PHUM219170-PA"/>
    <property type="gene ID" value="PHUM219170"/>
</dbReference>
<dbReference type="Gene3D" id="3.30.1360.180">
    <property type="match status" value="1"/>
</dbReference>
<dbReference type="eggNOG" id="KOG2645">
    <property type="taxonomic scope" value="Eukaryota"/>
</dbReference>
<dbReference type="STRING" id="121224.E0VI07"/>
<dbReference type="HOGENOM" id="CLU_017594_1_2_1"/>
<evidence type="ECO:0000256" key="1">
    <source>
        <dbReference type="SAM" id="Phobius"/>
    </source>
</evidence>
<dbReference type="Pfam" id="PF01663">
    <property type="entry name" value="Phosphodiest"/>
    <property type="match status" value="1"/>
</dbReference>
<proteinExistence type="predicted"/>
<keyword evidence="1" id="KW-0812">Transmembrane</keyword>
<dbReference type="GO" id="GO:0004528">
    <property type="term" value="F:phosphodiesterase I activity"/>
    <property type="evidence" value="ECO:0007669"/>
    <property type="project" value="UniProtKB-EC"/>
</dbReference>
<evidence type="ECO:0000313" key="3">
    <source>
        <dbReference type="EnsemblMetazoa" id="PHUM219170-PA"/>
    </source>
</evidence>
<dbReference type="AlphaFoldDB" id="E0VI07"/>
<reference evidence="2" key="1">
    <citation type="submission" date="2007-04" db="EMBL/GenBank/DDBJ databases">
        <title>Annotation of Pediculus humanus corporis strain USDA.</title>
        <authorList>
            <person name="Kirkness E."/>
            <person name="Hannick L."/>
            <person name="Hass B."/>
            <person name="Bruggner R."/>
            <person name="Lawson D."/>
            <person name="Bidwell S."/>
            <person name="Joardar V."/>
            <person name="Caler E."/>
            <person name="Walenz B."/>
            <person name="Inman J."/>
            <person name="Schobel S."/>
            <person name="Galinsky K."/>
            <person name="Amedeo P."/>
            <person name="Strausberg R."/>
        </authorList>
    </citation>
    <scope>NUCLEOTIDE SEQUENCE</scope>
    <source>
        <strain evidence="2">USDA</strain>
    </source>
</reference>